<sequence length="113" mass="12103">MIRSHVTSHVLDSTLGHPASGVPVVLDRSVDGVWMPVASALTDDDGRATSLGPALLSAGTYRVTFDTAAYFGATGQRVFYPEVSVSFVLAEEAEHYHIPLLLSPFAYSTYRGS</sequence>
<dbReference type="RefSeq" id="WP_116282213.1">
    <property type="nucleotide sequence ID" value="NZ_NBXA01000007.1"/>
</dbReference>
<dbReference type="InterPro" id="IPR036817">
    <property type="entry name" value="Transthyretin/HIU_hydrolase_sf"/>
</dbReference>
<dbReference type="InterPro" id="IPR014306">
    <property type="entry name" value="Hydroxyisourate_hydrolase"/>
</dbReference>
<dbReference type="EC" id="3.5.2.17" evidence="8"/>
<accession>A0A3E0W0V3</accession>
<dbReference type="CDD" id="cd05822">
    <property type="entry name" value="TLP_HIUase"/>
    <property type="match status" value="1"/>
</dbReference>
<feature type="domain" description="Transthyretin/hydroxyisourate hydrolase" evidence="9">
    <location>
        <begin position="1"/>
        <end position="112"/>
    </location>
</feature>
<dbReference type="InterPro" id="IPR000895">
    <property type="entry name" value="Transthyretin/HIU_hydrolase"/>
</dbReference>
<dbReference type="SUPFAM" id="SSF49472">
    <property type="entry name" value="Transthyretin (synonym: prealbumin)"/>
    <property type="match status" value="1"/>
</dbReference>
<evidence type="ECO:0000256" key="4">
    <source>
        <dbReference type="ARBA" id="ARBA00011881"/>
    </source>
</evidence>
<reference evidence="10 11" key="1">
    <citation type="submission" date="2017-04" db="EMBL/GenBank/DDBJ databases">
        <title>Comparative genome analysis of Subtercola boreus.</title>
        <authorList>
            <person name="Cho Y.-J."/>
            <person name="Cho A."/>
            <person name="Kim O.-S."/>
            <person name="Lee J.-I."/>
        </authorList>
    </citation>
    <scope>NUCLEOTIDE SEQUENCE [LARGE SCALE GENOMIC DNA]</scope>
    <source>
        <strain evidence="10 11">P27444</strain>
    </source>
</reference>
<dbReference type="EMBL" id="NBXA01000007">
    <property type="protein sequence ID" value="RFA15455.1"/>
    <property type="molecule type" value="Genomic_DNA"/>
</dbReference>
<dbReference type="NCBIfam" id="TIGR02962">
    <property type="entry name" value="hdxy_isourate"/>
    <property type="match status" value="1"/>
</dbReference>
<dbReference type="Pfam" id="PF00576">
    <property type="entry name" value="Transthyretin"/>
    <property type="match status" value="1"/>
</dbReference>
<protein>
    <recommendedName>
        <fullName evidence="8">5-hydroxyisourate hydrolase</fullName>
        <shortName evidence="8">HIU hydrolase</shortName>
        <shortName evidence="8">HIUHase</shortName>
        <ecNumber evidence="8">3.5.2.17</ecNumber>
    </recommendedName>
</protein>
<feature type="binding site" evidence="7">
    <location>
        <position position="110"/>
    </location>
    <ligand>
        <name>substrate</name>
    </ligand>
</feature>
<evidence type="ECO:0000256" key="3">
    <source>
        <dbReference type="ARBA" id="ARBA00009850"/>
    </source>
</evidence>
<evidence type="ECO:0000313" key="11">
    <source>
        <dbReference type="Proteomes" id="UP000256709"/>
    </source>
</evidence>
<dbReference type="InterPro" id="IPR023418">
    <property type="entry name" value="Thyroxine_BS"/>
</dbReference>
<dbReference type="SMART" id="SM00095">
    <property type="entry name" value="TR_THY"/>
    <property type="match status" value="1"/>
</dbReference>
<feature type="binding site" evidence="7">
    <location>
        <position position="9"/>
    </location>
    <ligand>
        <name>substrate</name>
    </ligand>
</feature>
<comment type="subunit">
    <text evidence="4 8">Homotetramer.</text>
</comment>
<evidence type="ECO:0000256" key="2">
    <source>
        <dbReference type="ARBA" id="ARBA00002704"/>
    </source>
</evidence>
<keyword evidence="5 8" id="KW-0659">Purine metabolism</keyword>
<comment type="catalytic activity">
    <reaction evidence="1 8">
        <text>5-hydroxyisourate + H2O = 5-hydroxy-2-oxo-4-ureido-2,5-dihydro-1H-imidazole-5-carboxylate + H(+)</text>
        <dbReference type="Rhea" id="RHEA:23736"/>
        <dbReference type="ChEBI" id="CHEBI:15377"/>
        <dbReference type="ChEBI" id="CHEBI:15378"/>
        <dbReference type="ChEBI" id="CHEBI:18072"/>
        <dbReference type="ChEBI" id="CHEBI:58639"/>
        <dbReference type="EC" id="3.5.2.17"/>
    </reaction>
</comment>
<dbReference type="InterPro" id="IPR023416">
    <property type="entry name" value="Transthyretin/HIU_hydrolase_d"/>
</dbReference>
<name>A0A3E0W0V3_9MICO</name>
<evidence type="ECO:0000256" key="8">
    <source>
        <dbReference type="RuleBase" id="RU361270"/>
    </source>
</evidence>
<dbReference type="Proteomes" id="UP000256709">
    <property type="component" value="Unassembled WGS sequence"/>
</dbReference>
<evidence type="ECO:0000256" key="1">
    <source>
        <dbReference type="ARBA" id="ARBA00001043"/>
    </source>
</evidence>
<organism evidence="10 11">
    <name type="scientific">Subtercola boreus</name>
    <dbReference type="NCBI Taxonomy" id="120213"/>
    <lineage>
        <taxon>Bacteria</taxon>
        <taxon>Bacillati</taxon>
        <taxon>Actinomycetota</taxon>
        <taxon>Actinomycetes</taxon>
        <taxon>Micrococcales</taxon>
        <taxon>Microbacteriaceae</taxon>
        <taxon>Subtercola</taxon>
    </lineage>
</organism>
<proteinExistence type="inferred from homology"/>
<dbReference type="GO" id="GO:0006144">
    <property type="term" value="P:purine nucleobase metabolic process"/>
    <property type="evidence" value="ECO:0007669"/>
    <property type="project" value="UniProtKB-KW"/>
</dbReference>
<keyword evidence="6 8" id="KW-0378">Hydrolase</keyword>
<dbReference type="PROSITE" id="PS00768">
    <property type="entry name" value="TRANSTHYRETIN_1"/>
    <property type="match status" value="1"/>
</dbReference>
<dbReference type="GO" id="GO:0033971">
    <property type="term" value="F:hydroxyisourate hydrolase activity"/>
    <property type="evidence" value="ECO:0007669"/>
    <property type="project" value="UniProtKB-EC"/>
</dbReference>
<comment type="function">
    <text evidence="2">Catalyzes the hydrolysis of 5-hydroxyisourate (HIU) to 2-oxo-4-hydroxy-4-carboxy-5-ureidoimidazoline (OHCU).</text>
</comment>
<evidence type="ECO:0000256" key="6">
    <source>
        <dbReference type="ARBA" id="ARBA00022801"/>
    </source>
</evidence>
<feature type="binding site" evidence="7">
    <location>
        <position position="47"/>
    </location>
    <ligand>
        <name>substrate</name>
    </ligand>
</feature>
<dbReference type="PANTHER" id="PTHR10395">
    <property type="entry name" value="URICASE AND TRANSTHYRETIN-RELATED"/>
    <property type="match status" value="1"/>
</dbReference>
<evidence type="ECO:0000313" key="10">
    <source>
        <dbReference type="EMBL" id="RFA15455.1"/>
    </source>
</evidence>
<dbReference type="OrthoDB" id="9792386at2"/>
<evidence type="ECO:0000256" key="7">
    <source>
        <dbReference type="PIRSR" id="PIRSR600895-51"/>
    </source>
</evidence>
<comment type="similarity">
    <text evidence="3 8">Belongs to the transthyretin family. 5-hydroxyisourate hydrolase subfamily.</text>
</comment>
<comment type="caution">
    <text evidence="10">The sequence shown here is derived from an EMBL/GenBank/DDBJ whole genome shotgun (WGS) entry which is preliminary data.</text>
</comment>
<dbReference type="AlphaFoldDB" id="A0A3E0W0V3"/>
<gene>
    <name evidence="10" type="ORF">B7R21_05455</name>
</gene>
<dbReference type="PANTHER" id="PTHR10395:SF7">
    <property type="entry name" value="5-HYDROXYISOURATE HYDROLASE"/>
    <property type="match status" value="1"/>
</dbReference>
<evidence type="ECO:0000256" key="5">
    <source>
        <dbReference type="ARBA" id="ARBA00022631"/>
    </source>
</evidence>
<dbReference type="Gene3D" id="2.60.40.180">
    <property type="entry name" value="Transthyretin/hydroxyisourate hydrolase domain"/>
    <property type="match status" value="1"/>
</dbReference>
<dbReference type="PRINTS" id="PR00189">
    <property type="entry name" value="TRNSTHYRETIN"/>
</dbReference>
<evidence type="ECO:0000259" key="9">
    <source>
        <dbReference type="SMART" id="SM00095"/>
    </source>
</evidence>